<evidence type="ECO:0000313" key="4">
    <source>
        <dbReference type="Proteomes" id="UP000243859"/>
    </source>
</evidence>
<dbReference type="RefSeq" id="WP_107890509.1">
    <property type="nucleotide sequence ID" value="NZ_NHSI01000066.1"/>
</dbReference>
<accession>A0A2T5BW91</accession>
<sequence length="113" mass="13029">MRFFGLKSCDTCRKARKSLSPHYQMRIIDVRDDGVSRGDLARFYQVFGDRLVNRRSTTWREIDEAMRSSNPVDLLAACPTLMKRPVIEHRGLVYLGWGQDVQAALLDRIQASK</sequence>
<dbReference type="OrthoDB" id="9803749at2"/>
<dbReference type="EMBL" id="QAAA01000001">
    <property type="protein sequence ID" value="PTN03904.1"/>
    <property type="molecule type" value="Genomic_DNA"/>
</dbReference>
<dbReference type="PROSITE" id="PS51353">
    <property type="entry name" value="ARSC"/>
    <property type="match status" value="1"/>
</dbReference>
<evidence type="ECO:0000256" key="1">
    <source>
        <dbReference type="ARBA" id="ARBA00007198"/>
    </source>
</evidence>
<name>A0A2T5BW91_9RHOB</name>
<dbReference type="PANTHER" id="PTHR30041:SF8">
    <property type="entry name" value="PROTEIN YFFB"/>
    <property type="match status" value="1"/>
</dbReference>
<dbReference type="SUPFAM" id="SSF52833">
    <property type="entry name" value="Thioredoxin-like"/>
    <property type="match status" value="1"/>
</dbReference>
<dbReference type="Proteomes" id="UP000243859">
    <property type="component" value="Unassembled WGS sequence"/>
</dbReference>
<dbReference type="InterPro" id="IPR036249">
    <property type="entry name" value="Thioredoxin-like_sf"/>
</dbReference>
<proteinExistence type="inferred from homology"/>
<keyword evidence="4" id="KW-1185">Reference proteome</keyword>
<evidence type="ECO:0000256" key="2">
    <source>
        <dbReference type="PROSITE-ProRule" id="PRU01282"/>
    </source>
</evidence>
<comment type="caution">
    <text evidence="3">The sequence shown here is derived from an EMBL/GenBank/DDBJ whole genome shotgun (WGS) entry which is preliminary data.</text>
</comment>
<dbReference type="Gene3D" id="3.40.30.10">
    <property type="entry name" value="Glutaredoxin"/>
    <property type="match status" value="1"/>
</dbReference>
<dbReference type="AlphaFoldDB" id="A0A2T5BW91"/>
<comment type="similarity">
    <text evidence="1 2">Belongs to the ArsC family.</text>
</comment>
<dbReference type="PANTHER" id="PTHR30041">
    <property type="entry name" value="ARSENATE REDUCTASE"/>
    <property type="match status" value="1"/>
</dbReference>
<organism evidence="3 4">
    <name type="scientific">Rhodovulum imhoffii</name>
    <dbReference type="NCBI Taxonomy" id="365340"/>
    <lineage>
        <taxon>Bacteria</taxon>
        <taxon>Pseudomonadati</taxon>
        <taxon>Pseudomonadota</taxon>
        <taxon>Alphaproteobacteria</taxon>
        <taxon>Rhodobacterales</taxon>
        <taxon>Paracoccaceae</taxon>
        <taxon>Rhodovulum</taxon>
    </lineage>
</organism>
<dbReference type="InterPro" id="IPR006660">
    <property type="entry name" value="Arsenate_reductase-like"/>
</dbReference>
<gene>
    <name evidence="3" type="ORF">C8N32_10198</name>
</gene>
<reference evidence="3 4" key="1">
    <citation type="submission" date="2018-04" db="EMBL/GenBank/DDBJ databases">
        <title>Genomic Encyclopedia of Archaeal and Bacterial Type Strains, Phase II (KMG-II): from individual species to whole genera.</title>
        <authorList>
            <person name="Goeker M."/>
        </authorList>
    </citation>
    <scope>NUCLEOTIDE SEQUENCE [LARGE SCALE GENOMIC DNA]</scope>
    <source>
        <strain evidence="3 4">DSM 18064</strain>
    </source>
</reference>
<protein>
    <submittedName>
        <fullName evidence="3">Arsenate reductase-like glutaredoxin family protein</fullName>
    </submittedName>
</protein>
<dbReference type="Pfam" id="PF03960">
    <property type="entry name" value="ArsC"/>
    <property type="match status" value="1"/>
</dbReference>
<evidence type="ECO:0000313" key="3">
    <source>
        <dbReference type="EMBL" id="PTN03904.1"/>
    </source>
</evidence>